<reference evidence="2 3" key="1">
    <citation type="submission" date="2021-01" db="EMBL/GenBank/DDBJ databases">
        <title>Whole genome shotgun sequence of Actinoplanes couchii NBRC 106145.</title>
        <authorList>
            <person name="Komaki H."/>
            <person name="Tamura T."/>
        </authorList>
    </citation>
    <scope>NUCLEOTIDE SEQUENCE [LARGE SCALE GENOMIC DNA]</scope>
    <source>
        <strain evidence="2 3">NBRC 106145</strain>
    </source>
</reference>
<dbReference type="InterPro" id="IPR029058">
    <property type="entry name" value="AB_hydrolase_fold"/>
</dbReference>
<keyword evidence="2" id="KW-0378">Hydrolase</keyword>
<proteinExistence type="predicted"/>
<dbReference type="PANTHER" id="PTHR43433">
    <property type="entry name" value="HYDROLASE, ALPHA/BETA FOLD FAMILY PROTEIN"/>
    <property type="match status" value="1"/>
</dbReference>
<dbReference type="Gene3D" id="3.40.50.1820">
    <property type="entry name" value="alpha/beta hydrolase"/>
    <property type="match status" value="1"/>
</dbReference>
<dbReference type="InterPro" id="IPR000073">
    <property type="entry name" value="AB_hydrolase_1"/>
</dbReference>
<evidence type="ECO:0000259" key="1">
    <source>
        <dbReference type="Pfam" id="PF12697"/>
    </source>
</evidence>
<evidence type="ECO:0000313" key="3">
    <source>
        <dbReference type="Proteomes" id="UP000612282"/>
    </source>
</evidence>
<dbReference type="SUPFAM" id="SSF53474">
    <property type="entry name" value="alpha/beta-Hydrolases"/>
    <property type="match status" value="1"/>
</dbReference>
<dbReference type="Proteomes" id="UP000612282">
    <property type="component" value="Unassembled WGS sequence"/>
</dbReference>
<dbReference type="GO" id="GO:0016787">
    <property type="term" value="F:hydrolase activity"/>
    <property type="evidence" value="ECO:0007669"/>
    <property type="project" value="UniProtKB-KW"/>
</dbReference>
<keyword evidence="3" id="KW-1185">Reference proteome</keyword>
<dbReference type="Pfam" id="PF12697">
    <property type="entry name" value="Abhydrolase_6"/>
    <property type="match status" value="1"/>
</dbReference>
<evidence type="ECO:0000313" key="2">
    <source>
        <dbReference type="EMBL" id="GID55905.1"/>
    </source>
</evidence>
<gene>
    <name evidence="2" type="ORF">Aco03nite_043090</name>
</gene>
<dbReference type="EMBL" id="BOMG01000054">
    <property type="protein sequence ID" value="GID55905.1"/>
    <property type="molecule type" value="Genomic_DNA"/>
</dbReference>
<organism evidence="2 3">
    <name type="scientific">Actinoplanes couchii</name>
    <dbReference type="NCBI Taxonomy" id="403638"/>
    <lineage>
        <taxon>Bacteria</taxon>
        <taxon>Bacillati</taxon>
        <taxon>Actinomycetota</taxon>
        <taxon>Actinomycetes</taxon>
        <taxon>Micromonosporales</taxon>
        <taxon>Micromonosporaceae</taxon>
        <taxon>Actinoplanes</taxon>
    </lineage>
</organism>
<dbReference type="PRINTS" id="PR00111">
    <property type="entry name" value="ABHYDROLASE"/>
</dbReference>
<sequence length="266" mass="28237">MPSIMTDGRRLEYTVHGEGEPVLLINGCGGRAATWRLYQVPALVRAGYQVVTFDNRGTGPETVDAFTLDDMVADTLALITGAGLTGCRVIGVSMGAMIAQELALAHPEAVRQVILLATRGRTDVLRRAMVQAELDGGGLSSAERGVLRALLNLSPLTLADDRRADDWLAMLEQPVAAGPGYRSQLTSTLLPDRLAAYRRITTPALVVSFADDVTTPEHLGREVAEAIPGARHVGIPGCGHLGFLENPDAVNDVMLTFLREGAATAS</sequence>
<dbReference type="PANTHER" id="PTHR43433:SF5">
    <property type="entry name" value="AB HYDROLASE-1 DOMAIN-CONTAINING PROTEIN"/>
    <property type="match status" value="1"/>
</dbReference>
<protein>
    <submittedName>
        <fullName evidence="2">Hydrolase</fullName>
    </submittedName>
</protein>
<comment type="caution">
    <text evidence="2">The sequence shown here is derived from an EMBL/GenBank/DDBJ whole genome shotgun (WGS) entry which is preliminary data.</text>
</comment>
<dbReference type="InterPro" id="IPR050471">
    <property type="entry name" value="AB_hydrolase"/>
</dbReference>
<accession>A0ABQ3XBY2</accession>
<feature type="domain" description="AB hydrolase-1" evidence="1">
    <location>
        <begin position="22"/>
        <end position="252"/>
    </location>
</feature>
<name>A0ABQ3XBY2_9ACTN</name>
<dbReference type="RefSeq" id="WP_203797229.1">
    <property type="nucleotide sequence ID" value="NZ_BAAAQE010000027.1"/>
</dbReference>